<reference evidence="2" key="1">
    <citation type="journal article" date="2021" name="Genome Biol. Evol.">
        <title>A High-Quality Reference Genome for a Parasitic Bivalve with Doubly Uniparental Inheritance (Bivalvia: Unionida).</title>
        <authorList>
            <person name="Smith C.H."/>
        </authorList>
    </citation>
    <scope>NUCLEOTIDE SEQUENCE</scope>
    <source>
        <strain evidence="2">CHS0354</strain>
    </source>
</reference>
<keyword evidence="1" id="KW-0732">Signal</keyword>
<dbReference type="AlphaFoldDB" id="A0AAE0SY42"/>
<dbReference type="EMBL" id="JAEAOA010000768">
    <property type="protein sequence ID" value="KAK3600018.1"/>
    <property type="molecule type" value="Genomic_DNA"/>
</dbReference>
<gene>
    <name evidence="2" type="ORF">CHS0354_012687</name>
</gene>
<sequence>MHVIFCEFHFDGQTRRKAVLVLLACMVCAIANLPQSENSVLHGYVENSGGVPWGDSGGFGGFLGGAGGWGRFPYIKPRANVSISLEMYELRDKKQ</sequence>
<feature type="signal peptide" evidence="1">
    <location>
        <begin position="1"/>
        <end position="31"/>
    </location>
</feature>
<reference evidence="2" key="2">
    <citation type="journal article" date="2021" name="Genome Biol. Evol.">
        <title>Developing a high-quality reference genome for a parasitic bivalve with doubly uniparental inheritance (Bivalvia: Unionida).</title>
        <authorList>
            <person name="Smith C.H."/>
        </authorList>
    </citation>
    <scope>NUCLEOTIDE SEQUENCE</scope>
    <source>
        <strain evidence="2">CHS0354</strain>
        <tissue evidence="2">Mantle</tissue>
    </source>
</reference>
<evidence type="ECO:0000313" key="3">
    <source>
        <dbReference type="Proteomes" id="UP001195483"/>
    </source>
</evidence>
<reference evidence="2" key="3">
    <citation type="submission" date="2023-05" db="EMBL/GenBank/DDBJ databases">
        <authorList>
            <person name="Smith C.H."/>
        </authorList>
    </citation>
    <scope>NUCLEOTIDE SEQUENCE</scope>
    <source>
        <strain evidence="2">CHS0354</strain>
        <tissue evidence="2">Mantle</tissue>
    </source>
</reference>
<evidence type="ECO:0000313" key="2">
    <source>
        <dbReference type="EMBL" id="KAK3600018.1"/>
    </source>
</evidence>
<name>A0AAE0SY42_9BIVA</name>
<organism evidence="2 3">
    <name type="scientific">Potamilus streckersoni</name>
    <dbReference type="NCBI Taxonomy" id="2493646"/>
    <lineage>
        <taxon>Eukaryota</taxon>
        <taxon>Metazoa</taxon>
        <taxon>Spiralia</taxon>
        <taxon>Lophotrochozoa</taxon>
        <taxon>Mollusca</taxon>
        <taxon>Bivalvia</taxon>
        <taxon>Autobranchia</taxon>
        <taxon>Heteroconchia</taxon>
        <taxon>Palaeoheterodonta</taxon>
        <taxon>Unionida</taxon>
        <taxon>Unionoidea</taxon>
        <taxon>Unionidae</taxon>
        <taxon>Ambleminae</taxon>
        <taxon>Lampsilini</taxon>
        <taxon>Potamilus</taxon>
    </lineage>
</organism>
<feature type="chain" id="PRO_5042168019" description="Glycine-rich protein" evidence="1">
    <location>
        <begin position="32"/>
        <end position="95"/>
    </location>
</feature>
<dbReference type="Proteomes" id="UP001195483">
    <property type="component" value="Unassembled WGS sequence"/>
</dbReference>
<proteinExistence type="predicted"/>
<accession>A0AAE0SY42</accession>
<keyword evidence="3" id="KW-1185">Reference proteome</keyword>
<evidence type="ECO:0000256" key="1">
    <source>
        <dbReference type="SAM" id="SignalP"/>
    </source>
</evidence>
<evidence type="ECO:0008006" key="4">
    <source>
        <dbReference type="Google" id="ProtNLM"/>
    </source>
</evidence>
<protein>
    <recommendedName>
        <fullName evidence="4">Glycine-rich protein</fullName>
    </recommendedName>
</protein>
<comment type="caution">
    <text evidence="2">The sequence shown here is derived from an EMBL/GenBank/DDBJ whole genome shotgun (WGS) entry which is preliminary data.</text>
</comment>